<evidence type="ECO:0000313" key="1">
    <source>
        <dbReference type="EMBL" id="MQQ09679.1"/>
    </source>
</evidence>
<dbReference type="Pfam" id="PF04134">
    <property type="entry name" value="DCC1-like"/>
    <property type="match status" value="1"/>
</dbReference>
<protein>
    <submittedName>
        <fullName evidence="1">DUF393 domain-containing protein</fullName>
    </submittedName>
</protein>
<dbReference type="PANTHER" id="PTHR33639">
    <property type="entry name" value="THIOL-DISULFIDE OXIDOREDUCTASE DCC"/>
    <property type="match status" value="1"/>
</dbReference>
<name>A0A843YKH8_9RHOB</name>
<organism evidence="1 2">
    <name type="scientific">Tritonibacter litoralis</name>
    <dbReference type="NCBI Taxonomy" id="2662264"/>
    <lineage>
        <taxon>Bacteria</taxon>
        <taxon>Pseudomonadati</taxon>
        <taxon>Pseudomonadota</taxon>
        <taxon>Alphaproteobacteria</taxon>
        <taxon>Rhodobacterales</taxon>
        <taxon>Paracoccaceae</taxon>
        <taxon>Tritonibacter</taxon>
    </lineage>
</organism>
<sequence>MFEPFSYQRDPRVPAFDDSAPIAVMDAECALCSWGAQMIHKLDRSGTVRICPVQSPLGTALLDHYALEPQDPTSWLFLHNGRPFVDFEAVVHAGLWFGGWGQLVAILKIFPRPLRNWLYRRVARNRYAVFGRGDYCALPDPAFQKRLLR</sequence>
<dbReference type="InterPro" id="IPR007263">
    <property type="entry name" value="DCC1-like"/>
</dbReference>
<comment type="caution">
    <text evidence="1">The sequence shown here is derived from an EMBL/GenBank/DDBJ whole genome shotgun (WGS) entry which is preliminary data.</text>
</comment>
<dbReference type="GO" id="GO:0015035">
    <property type="term" value="F:protein-disulfide reductase activity"/>
    <property type="evidence" value="ECO:0007669"/>
    <property type="project" value="InterPro"/>
</dbReference>
<dbReference type="RefSeq" id="WP_153216655.1">
    <property type="nucleotide sequence ID" value="NZ_WIBF01000009.1"/>
</dbReference>
<dbReference type="PANTHER" id="PTHR33639:SF2">
    <property type="entry name" value="DUF393 DOMAIN-CONTAINING PROTEIN"/>
    <property type="match status" value="1"/>
</dbReference>
<reference evidence="1 2" key="1">
    <citation type="submission" date="2019-10" db="EMBL/GenBank/DDBJ databases">
        <title>Epibacterium sp. nov., isolated from seawater.</title>
        <authorList>
            <person name="Zhang X."/>
            <person name="Li N."/>
        </authorList>
    </citation>
    <scope>NUCLEOTIDE SEQUENCE [LARGE SCALE GENOMIC DNA]</scope>
    <source>
        <strain evidence="1 2">SM1979</strain>
    </source>
</reference>
<dbReference type="EMBL" id="WIBF01000009">
    <property type="protein sequence ID" value="MQQ09679.1"/>
    <property type="molecule type" value="Genomic_DNA"/>
</dbReference>
<keyword evidence="2" id="KW-1185">Reference proteome</keyword>
<gene>
    <name evidence="1" type="ORF">GFB49_14525</name>
</gene>
<dbReference type="InterPro" id="IPR052927">
    <property type="entry name" value="DCC_oxidoreductase"/>
</dbReference>
<dbReference type="AlphaFoldDB" id="A0A843YKH8"/>
<evidence type="ECO:0000313" key="2">
    <source>
        <dbReference type="Proteomes" id="UP000444174"/>
    </source>
</evidence>
<proteinExistence type="predicted"/>
<accession>A0A843YKH8</accession>
<dbReference type="Proteomes" id="UP000444174">
    <property type="component" value="Unassembled WGS sequence"/>
</dbReference>